<accession>A0A2T3HMV6</accession>
<keyword evidence="7" id="KW-1185">Reference proteome</keyword>
<comment type="caution">
    <text evidence="6">The sequence shown here is derived from an EMBL/GenBank/DDBJ whole genome shotgun (WGS) entry which is preliminary data.</text>
</comment>
<dbReference type="GO" id="GO:0009001">
    <property type="term" value="F:serine O-acetyltransferase activity"/>
    <property type="evidence" value="ECO:0007669"/>
    <property type="project" value="InterPro"/>
</dbReference>
<dbReference type="Gene3D" id="2.160.10.10">
    <property type="entry name" value="Hexapeptide repeat proteins"/>
    <property type="match status" value="1"/>
</dbReference>
<evidence type="ECO:0000259" key="5">
    <source>
        <dbReference type="Pfam" id="PF06426"/>
    </source>
</evidence>
<evidence type="ECO:0000256" key="1">
    <source>
        <dbReference type="ARBA" id="ARBA00018522"/>
    </source>
</evidence>
<dbReference type="SUPFAM" id="SSF51161">
    <property type="entry name" value="Trimeric LpxA-like enzymes"/>
    <property type="match status" value="1"/>
</dbReference>
<organism evidence="6 7">
    <name type="scientific">Pedobacter yulinensis</name>
    <dbReference type="NCBI Taxonomy" id="2126353"/>
    <lineage>
        <taxon>Bacteria</taxon>
        <taxon>Pseudomonadati</taxon>
        <taxon>Bacteroidota</taxon>
        <taxon>Sphingobacteriia</taxon>
        <taxon>Sphingobacteriales</taxon>
        <taxon>Sphingobacteriaceae</taxon>
        <taxon>Pedobacter</taxon>
    </lineage>
</organism>
<dbReference type="UniPathway" id="UPA00136">
    <property type="reaction ID" value="UER00199"/>
</dbReference>
<dbReference type="NCBIfam" id="NF041874">
    <property type="entry name" value="EPS_EpsC"/>
    <property type="match status" value="1"/>
</dbReference>
<dbReference type="PANTHER" id="PTHR42811">
    <property type="entry name" value="SERINE ACETYLTRANSFERASE"/>
    <property type="match status" value="1"/>
</dbReference>
<dbReference type="InterPro" id="IPR010493">
    <property type="entry name" value="Ser_AcTrfase_N"/>
</dbReference>
<dbReference type="OrthoDB" id="9801456at2"/>
<dbReference type="GO" id="GO:0006535">
    <property type="term" value="P:cysteine biosynthetic process from serine"/>
    <property type="evidence" value="ECO:0007669"/>
    <property type="project" value="InterPro"/>
</dbReference>
<evidence type="ECO:0000313" key="7">
    <source>
        <dbReference type="Proteomes" id="UP000240912"/>
    </source>
</evidence>
<dbReference type="EMBL" id="PYLS01000005">
    <property type="protein sequence ID" value="PST83775.1"/>
    <property type="molecule type" value="Genomic_DNA"/>
</dbReference>
<dbReference type="CDD" id="cd03354">
    <property type="entry name" value="LbH_SAT"/>
    <property type="match status" value="1"/>
</dbReference>
<dbReference type="InterPro" id="IPR045304">
    <property type="entry name" value="LbH_SAT"/>
</dbReference>
<dbReference type="GO" id="GO:0005737">
    <property type="term" value="C:cytoplasm"/>
    <property type="evidence" value="ECO:0007669"/>
    <property type="project" value="InterPro"/>
</dbReference>
<evidence type="ECO:0000313" key="6">
    <source>
        <dbReference type="EMBL" id="PST83775.1"/>
    </source>
</evidence>
<reference evidence="6 7" key="1">
    <citation type="submission" date="2018-03" db="EMBL/GenBank/DDBJ databases">
        <authorList>
            <person name="Keele B.F."/>
        </authorList>
    </citation>
    <scope>NUCLEOTIDE SEQUENCE [LARGE SCALE GENOMIC DNA]</scope>
    <source>
        <strain evidence="6 7">YL28-9</strain>
    </source>
</reference>
<sequence>MGSSLFDFLINLELIEQSRILNNTFYQEILNRQARVEAVPANQAIADWALGLLNLLYPERGCRQEPGATAIEAGFDNRRQQLLAMLNATKACSDCNNEQVAAAFFDALPELYRQMNTDIRAILSGDPAATSEFEVIRCYPGFLAIALYRIAHELLVAAVPILPRILTEYAHSVTGIDIHPGASIGEYLYIDHGTGLVIGETTVIGNHVKLYQGVTLGALSVEKYMANTKRHPTIGDHVIIYSGATILGGDTVVGDNCIIGGNVWLTKSVPAGSVVYHQSVVKITETKKTGHE</sequence>
<protein>
    <recommendedName>
        <fullName evidence="1">Serine acetyltransferase</fullName>
    </recommendedName>
</protein>
<dbReference type="Proteomes" id="UP000240912">
    <property type="component" value="Unassembled WGS sequence"/>
</dbReference>
<feature type="domain" description="Serine acetyltransferase N-terminal" evidence="5">
    <location>
        <begin position="87"/>
        <end position="145"/>
    </location>
</feature>
<gene>
    <name evidence="6" type="ORF">C7T94_09405</name>
</gene>
<keyword evidence="4" id="KW-0012">Acyltransferase</keyword>
<evidence type="ECO:0000256" key="3">
    <source>
        <dbReference type="ARBA" id="ARBA00022679"/>
    </source>
</evidence>
<evidence type="ECO:0000256" key="4">
    <source>
        <dbReference type="ARBA" id="ARBA00023315"/>
    </source>
</evidence>
<dbReference type="InterPro" id="IPR053376">
    <property type="entry name" value="Serine_acetyltransferase"/>
</dbReference>
<proteinExistence type="predicted"/>
<keyword evidence="3 6" id="KW-0808">Transferase</keyword>
<dbReference type="AlphaFoldDB" id="A0A2T3HMV6"/>
<dbReference type="Gene3D" id="1.10.3130.10">
    <property type="entry name" value="serine acetyltransferase, domain 1"/>
    <property type="match status" value="1"/>
</dbReference>
<dbReference type="InterPro" id="IPR011004">
    <property type="entry name" value="Trimer_LpxA-like_sf"/>
</dbReference>
<keyword evidence="2" id="KW-0028">Amino-acid biosynthesis</keyword>
<evidence type="ECO:0000256" key="2">
    <source>
        <dbReference type="ARBA" id="ARBA00022605"/>
    </source>
</evidence>
<name>A0A2T3HMV6_9SPHI</name>
<dbReference type="InterPro" id="IPR042122">
    <property type="entry name" value="Ser_AcTrfase_N_sf"/>
</dbReference>
<dbReference type="Pfam" id="PF06426">
    <property type="entry name" value="SATase_N"/>
    <property type="match status" value="1"/>
</dbReference>